<keyword evidence="3 5" id="KW-0456">Lyase</keyword>
<dbReference type="InterPro" id="IPR029787">
    <property type="entry name" value="Nucleotide_cyclase"/>
</dbReference>
<comment type="caution">
    <text evidence="8">The sequence shown here is derived from an EMBL/GenBank/DDBJ whole genome shotgun (WGS) entry which is preliminary data.</text>
</comment>
<dbReference type="GO" id="GO:0004383">
    <property type="term" value="F:guanylate cyclase activity"/>
    <property type="evidence" value="ECO:0007669"/>
    <property type="project" value="UniProtKB-EC"/>
</dbReference>
<evidence type="ECO:0000313" key="8">
    <source>
        <dbReference type="EMBL" id="KXZ49678.1"/>
    </source>
</evidence>
<dbReference type="GO" id="GO:0008074">
    <property type="term" value="C:guanylate cyclase complex, soluble"/>
    <property type="evidence" value="ECO:0007669"/>
    <property type="project" value="TreeGrafter"/>
</dbReference>
<evidence type="ECO:0000256" key="6">
    <source>
        <dbReference type="SAM" id="Coils"/>
    </source>
</evidence>
<dbReference type="InterPro" id="IPR018297">
    <property type="entry name" value="A/G_cyclase_CS"/>
</dbReference>
<keyword evidence="6" id="KW-0175">Coiled coil</keyword>
<organism evidence="8 9">
    <name type="scientific">Gonium pectorale</name>
    <name type="common">Green alga</name>
    <dbReference type="NCBI Taxonomy" id="33097"/>
    <lineage>
        <taxon>Eukaryota</taxon>
        <taxon>Viridiplantae</taxon>
        <taxon>Chlorophyta</taxon>
        <taxon>core chlorophytes</taxon>
        <taxon>Chlorophyceae</taxon>
        <taxon>CS clade</taxon>
        <taxon>Chlamydomonadales</taxon>
        <taxon>Volvocaceae</taxon>
        <taxon>Gonium</taxon>
    </lineage>
</organism>
<dbReference type="SUPFAM" id="SSF55073">
    <property type="entry name" value="Nucleotide cyclase"/>
    <property type="match status" value="1"/>
</dbReference>
<dbReference type="PANTHER" id="PTHR45655">
    <property type="entry name" value="GUANYLATE CYCLASE SOLUBLE SUBUNIT BETA-2"/>
    <property type="match status" value="1"/>
</dbReference>
<evidence type="ECO:0000259" key="7">
    <source>
        <dbReference type="PROSITE" id="PS50125"/>
    </source>
</evidence>
<keyword evidence="9" id="KW-1185">Reference proteome</keyword>
<evidence type="ECO:0000256" key="1">
    <source>
        <dbReference type="ARBA" id="ARBA00012202"/>
    </source>
</evidence>
<dbReference type="Gene3D" id="3.30.70.1230">
    <property type="entry name" value="Nucleotide cyclase"/>
    <property type="match status" value="1"/>
</dbReference>
<dbReference type="EC" id="4.6.1.2" evidence="1"/>
<reference evidence="9" key="1">
    <citation type="journal article" date="2016" name="Nat. Commun.">
        <title>The Gonium pectorale genome demonstrates co-option of cell cycle regulation during the evolution of multicellularity.</title>
        <authorList>
            <person name="Hanschen E.R."/>
            <person name="Marriage T.N."/>
            <person name="Ferris P.J."/>
            <person name="Hamaji T."/>
            <person name="Toyoda A."/>
            <person name="Fujiyama A."/>
            <person name="Neme R."/>
            <person name="Noguchi H."/>
            <person name="Minakuchi Y."/>
            <person name="Suzuki M."/>
            <person name="Kawai-Toyooka H."/>
            <person name="Smith D.R."/>
            <person name="Sparks H."/>
            <person name="Anderson J."/>
            <person name="Bakaric R."/>
            <person name="Luria V."/>
            <person name="Karger A."/>
            <person name="Kirschner M.W."/>
            <person name="Durand P.M."/>
            <person name="Michod R.E."/>
            <person name="Nozaki H."/>
            <person name="Olson B.J."/>
        </authorList>
    </citation>
    <scope>NUCLEOTIDE SEQUENCE [LARGE SCALE GENOMIC DNA]</scope>
    <source>
        <strain evidence="9">NIES-2863</strain>
    </source>
</reference>
<dbReference type="CDD" id="cd07302">
    <property type="entry name" value="CHD"/>
    <property type="match status" value="1"/>
</dbReference>
<dbReference type="STRING" id="33097.A0A150GIN3"/>
<accession>A0A150GIN3</accession>
<evidence type="ECO:0000256" key="2">
    <source>
        <dbReference type="ARBA" id="ARBA00022741"/>
    </source>
</evidence>
<dbReference type="GO" id="GO:0000166">
    <property type="term" value="F:nucleotide binding"/>
    <property type="evidence" value="ECO:0007669"/>
    <property type="project" value="UniProtKB-KW"/>
</dbReference>
<name>A0A150GIN3_GONPE</name>
<dbReference type="GO" id="GO:0070482">
    <property type="term" value="P:response to oxygen levels"/>
    <property type="evidence" value="ECO:0007669"/>
    <property type="project" value="TreeGrafter"/>
</dbReference>
<dbReference type="GO" id="GO:0019934">
    <property type="term" value="P:cGMP-mediated signaling"/>
    <property type="evidence" value="ECO:0007669"/>
    <property type="project" value="TreeGrafter"/>
</dbReference>
<feature type="domain" description="Guanylate cyclase" evidence="7">
    <location>
        <begin position="130"/>
        <end position="258"/>
    </location>
</feature>
<evidence type="ECO:0000313" key="9">
    <source>
        <dbReference type="Proteomes" id="UP000075714"/>
    </source>
</evidence>
<evidence type="ECO:0000256" key="5">
    <source>
        <dbReference type="RuleBase" id="RU000405"/>
    </source>
</evidence>
<keyword evidence="4" id="KW-0141">cGMP biosynthesis</keyword>
<feature type="coiled-coil region" evidence="6">
    <location>
        <begin position="57"/>
        <end position="88"/>
    </location>
</feature>
<gene>
    <name evidence="8" type="ORF">GPECTOR_20g535</name>
</gene>
<dbReference type="Pfam" id="PF07701">
    <property type="entry name" value="HNOBA"/>
    <property type="match status" value="1"/>
</dbReference>
<dbReference type="PROSITE" id="PS00452">
    <property type="entry name" value="GUANYLATE_CYCLASE_1"/>
    <property type="match status" value="1"/>
</dbReference>
<dbReference type="SMART" id="SM00044">
    <property type="entry name" value="CYCc"/>
    <property type="match status" value="1"/>
</dbReference>
<keyword evidence="2" id="KW-0547">Nucleotide-binding</keyword>
<dbReference type="Pfam" id="PF00211">
    <property type="entry name" value="Guanylate_cyc"/>
    <property type="match status" value="1"/>
</dbReference>
<dbReference type="PROSITE" id="PS50125">
    <property type="entry name" value="GUANYLATE_CYCLASE_2"/>
    <property type="match status" value="1"/>
</dbReference>
<proteinExistence type="inferred from homology"/>
<dbReference type="Gene3D" id="6.10.250.780">
    <property type="match status" value="1"/>
</dbReference>
<sequence length="312" mass="34430">MGSKPRPHVTEVGGDDGRPALLFLGSPVVADLEHMTSHGLYLYDIPLHDMSRDLVLLAEQRQAEAELRERYEKLATELQAANARLQLVTRWLDEERRRSDGLLYRMLPADIAADLREGRRVEAIHYPEVTVLFCDVVGYMVASSLCSNEAMYDMLNELYDRFDGLADEYPDVYKLETVSDAYLLAVNLSTRCDAHVDTALQFGLRMLEEAGRVRDARGEPVRIRIGVHTGPVAGGVLGARTPRFSVYGDTVNVASRMESHGLPGRIHITAASYARIADRSRFVVSERGCIPVKGRGCMQVLVGLGSGAKVGG</sequence>
<evidence type="ECO:0000256" key="3">
    <source>
        <dbReference type="ARBA" id="ARBA00023239"/>
    </source>
</evidence>
<dbReference type="AlphaFoldDB" id="A0A150GIN3"/>
<dbReference type="InterPro" id="IPR011645">
    <property type="entry name" value="HNOB_dom_associated"/>
</dbReference>
<dbReference type="PANTHER" id="PTHR45655:SF13">
    <property type="entry name" value="SOLUBLE GUANYLATE CYCLASE GCY-32-RELATED"/>
    <property type="match status" value="1"/>
</dbReference>
<dbReference type="OrthoDB" id="548029at2759"/>
<comment type="similarity">
    <text evidence="5">Belongs to the adenylyl cyclase class-4/guanylyl cyclase family.</text>
</comment>
<evidence type="ECO:0000256" key="4">
    <source>
        <dbReference type="ARBA" id="ARBA00023293"/>
    </source>
</evidence>
<dbReference type="InterPro" id="IPR001054">
    <property type="entry name" value="A/G_cyclase"/>
</dbReference>
<protein>
    <recommendedName>
        <fullName evidence="1">guanylate cyclase</fullName>
        <ecNumber evidence="1">4.6.1.2</ecNumber>
    </recommendedName>
</protein>
<dbReference type="Proteomes" id="UP000075714">
    <property type="component" value="Unassembled WGS sequence"/>
</dbReference>
<dbReference type="EMBL" id="LSYV01000021">
    <property type="protein sequence ID" value="KXZ49678.1"/>
    <property type="molecule type" value="Genomic_DNA"/>
</dbReference>